<dbReference type="OrthoDB" id="4803627at2759"/>
<dbReference type="SUPFAM" id="SSF52743">
    <property type="entry name" value="Subtilisin-like"/>
    <property type="match status" value="1"/>
</dbReference>
<dbReference type="GO" id="GO:0006508">
    <property type="term" value="P:proteolysis"/>
    <property type="evidence" value="ECO:0007669"/>
    <property type="project" value="InterPro"/>
</dbReference>
<evidence type="ECO:0000313" key="6">
    <source>
        <dbReference type="Proteomes" id="UP001152561"/>
    </source>
</evidence>
<keyword evidence="6" id="KW-1185">Reference proteome</keyword>
<name>A0A9Q1L3F5_9SOLA</name>
<sequence length="126" mass="13420">MTSTRDTEGHGTHTSSTAVGSLVKGEYYFGYASGTAIGVAPKAHVAVYKAIWEGGAISSDILAAMDQVVSDGVDVMSLSFVLFLPIYEDPTAINAFAAMEKAKEVLHSFMMVNNKNMNQSNGTYQS</sequence>
<dbReference type="Proteomes" id="UP001152561">
    <property type="component" value="Unassembled WGS sequence"/>
</dbReference>
<comment type="caution">
    <text evidence="5">The sequence shown here is derived from an EMBL/GenBank/DDBJ whole genome shotgun (WGS) entry which is preliminary data.</text>
</comment>
<comment type="similarity">
    <text evidence="1 3">Belongs to the peptidase S8 family.</text>
</comment>
<proteinExistence type="inferred from homology"/>
<evidence type="ECO:0000256" key="1">
    <source>
        <dbReference type="ARBA" id="ARBA00011073"/>
    </source>
</evidence>
<dbReference type="Gene3D" id="3.40.50.200">
    <property type="entry name" value="Peptidase S8/S53 domain"/>
    <property type="match status" value="1"/>
</dbReference>
<dbReference type="InterPro" id="IPR000209">
    <property type="entry name" value="Peptidase_S8/S53_dom"/>
</dbReference>
<protein>
    <recommendedName>
        <fullName evidence="4">Peptidase S8/S53 domain-containing protein</fullName>
    </recommendedName>
</protein>
<dbReference type="PANTHER" id="PTHR10795">
    <property type="entry name" value="PROPROTEIN CONVERTASE SUBTILISIN/KEXIN"/>
    <property type="match status" value="1"/>
</dbReference>
<gene>
    <name evidence="5" type="ORF">K7X08_028976</name>
</gene>
<evidence type="ECO:0000256" key="3">
    <source>
        <dbReference type="PROSITE-ProRule" id="PRU01240"/>
    </source>
</evidence>
<dbReference type="InterPro" id="IPR036852">
    <property type="entry name" value="Peptidase_S8/S53_dom_sf"/>
</dbReference>
<dbReference type="PROSITE" id="PS51892">
    <property type="entry name" value="SUBTILASE"/>
    <property type="match status" value="1"/>
</dbReference>
<dbReference type="InterPro" id="IPR045051">
    <property type="entry name" value="SBT"/>
</dbReference>
<reference evidence="6" key="1">
    <citation type="journal article" date="2023" name="Proc. Natl. Acad. Sci. U.S.A.">
        <title>Genomic and structural basis for evolution of tropane alkaloid biosynthesis.</title>
        <authorList>
            <person name="Wanga Y.-J."/>
            <person name="Taina T."/>
            <person name="Yua J.-Y."/>
            <person name="Lia J."/>
            <person name="Xua B."/>
            <person name="Chenc J."/>
            <person name="D'Auriad J.C."/>
            <person name="Huanga J.-P."/>
            <person name="Huanga S.-X."/>
        </authorList>
    </citation>
    <scope>NUCLEOTIDE SEQUENCE [LARGE SCALE GENOMIC DNA]</scope>
    <source>
        <strain evidence="6">cv. KIB-2019</strain>
    </source>
</reference>
<feature type="domain" description="Peptidase S8/S53" evidence="4">
    <location>
        <begin position="4"/>
        <end position="114"/>
    </location>
</feature>
<evidence type="ECO:0000313" key="5">
    <source>
        <dbReference type="EMBL" id="KAJ8526499.1"/>
    </source>
</evidence>
<accession>A0A9Q1L3F5</accession>
<organism evidence="5 6">
    <name type="scientific">Anisodus acutangulus</name>
    <dbReference type="NCBI Taxonomy" id="402998"/>
    <lineage>
        <taxon>Eukaryota</taxon>
        <taxon>Viridiplantae</taxon>
        <taxon>Streptophyta</taxon>
        <taxon>Embryophyta</taxon>
        <taxon>Tracheophyta</taxon>
        <taxon>Spermatophyta</taxon>
        <taxon>Magnoliopsida</taxon>
        <taxon>eudicotyledons</taxon>
        <taxon>Gunneridae</taxon>
        <taxon>Pentapetalae</taxon>
        <taxon>asterids</taxon>
        <taxon>lamiids</taxon>
        <taxon>Solanales</taxon>
        <taxon>Solanaceae</taxon>
        <taxon>Solanoideae</taxon>
        <taxon>Hyoscyameae</taxon>
        <taxon>Anisodus</taxon>
    </lineage>
</organism>
<dbReference type="Pfam" id="PF00082">
    <property type="entry name" value="Peptidase_S8"/>
    <property type="match status" value="1"/>
</dbReference>
<comment type="caution">
    <text evidence="3">Lacks conserved residue(s) required for the propagation of feature annotation.</text>
</comment>
<keyword evidence="2" id="KW-0732">Signal</keyword>
<dbReference type="EMBL" id="JAJAGQ010000024">
    <property type="protein sequence ID" value="KAJ8526499.1"/>
    <property type="molecule type" value="Genomic_DNA"/>
</dbReference>
<dbReference type="GO" id="GO:0004252">
    <property type="term" value="F:serine-type endopeptidase activity"/>
    <property type="evidence" value="ECO:0007669"/>
    <property type="project" value="InterPro"/>
</dbReference>
<evidence type="ECO:0000256" key="2">
    <source>
        <dbReference type="ARBA" id="ARBA00022729"/>
    </source>
</evidence>
<evidence type="ECO:0000259" key="4">
    <source>
        <dbReference type="Pfam" id="PF00082"/>
    </source>
</evidence>
<dbReference type="AlphaFoldDB" id="A0A9Q1L3F5"/>